<dbReference type="SUPFAM" id="SSF57701">
    <property type="entry name" value="Zn2/Cys6 DNA-binding domain"/>
    <property type="match status" value="1"/>
</dbReference>
<dbReference type="PANTHER" id="PTHR46910:SF1">
    <property type="entry name" value="MISCELLANEOUS ZN(II)2CYS6 TRANSCRIPTION FACTOR (EUROFUNG)-RELATED"/>
    <property type="match status" value="1"/>
</dbReference>
<evidence type="ECO:0000256" key="5">
    <source>
        <dbReference type="ARBA" id="ARBA00023242"/>
    </source>
</evidence>
<keyword evidence="2" id="KW-0805">Transcription regulation</keyword>
<evidence type="ECO:0000256" key="4">
    <source>
        <dbReference type="ARBA" id="ARBA00023163"/>
    </source>
</evidence>
<comment type="caution">
    <text evidence="8">The sequence shown here is derived from an EMBL/GenBank/DDBJ whole genome shotgun (WGS) entry which is preliminary data.</text>
</comment>
<evidence type="ECO:0000313" key="9">
    <source>
        <dbReference type="Proteomes" id="UP000214365"/>
    </source>
</evidence>
<dbReference type="PANTHER" id="PTHR46910">
    <property type="entry name" value="TRANSCRIPTION FACTOR PDR1"/>
    <property type="match status" value="1"/>
</dbReference>
<keyword evidence="5" id="KW-0539">Nucleus</keyword>
<dbReference type="Pfam" id="PF04082">
    <property type="entry name" value="Fungal_trans"/>
    <property type="match status" value="1"/>
</dbReference>
<protein>
    <recommendedName>
        <fullName evidence="7">Zn(2)-C6 fungal-type domain-containing protein</fullName>
    </recommendedName>
</protein>
<feature type="compositionally biased region" description="Low complexity" evidence="6">
    <location>
        <begin position="25"/>
        <end position="36"/>
    </location>
</feature>
<evidence type="ECO:0000259" key="7">
    <source>
        <dbReference type="PROSITE" id="PS50048"/>
    </source>
</evidence>
<dbReference type="InterPro" id="IPR036864">
    <property type="entry name" value="Zn2-C6_fun-type_DNA-bd_sf"/>
</dbReference>
<dbReference type="Pfam" id="PF00172">
    <property type="entry name" value="Zn_clus"/>
    <property type="match status" value="1"/>
</dbReference>
<sequence>MNPFPAPLLSTAPSNPSKQGSPYESASLLASLSPQGSLPPPSALASAPPSRPGSGLQMAYLLHPPAQQGPTLPIPPTSSPYAHSYDSGSRSPADRASVLTDGNGSLPDAPSLVPHMGGSVGPPQQKRAYRQRRKDPSCDACRERKVKCDASESSSCTECLNRKVRCQFTKETNRRMSSIKFVTFSVSKGPPLISVLTFGPFRQVQDLEKQLSSTKQQLHQLRSGVLKADSVMDVEFDMSGQPVLKLPDVGYRPTRQNRPTIPQDFSRVRANVRNQGYGIIKVPPPYRQVVSRSLIQDNGPALPSKPVADRLLAQYHTYVHAVMPIIHWPSFISEYESLYQRGTLQGTSREWAAVLFGVLACGVMHSLESNKQQEAQGYLLVSQTILDMWVDEFSMDQARVALLVSIALNEMNSRSSSWVWLGSAVRVAQDIGLHIESGPWSAVERETRRRLWWGIYAWDRLLCLELGKPISIHDQDCDVDLPCPVDEQFISEGARIPDVSQTNPLLATIHVVRSIGQIKKTLRSPVISPATLEIFDRHFNACLATFPIQFHPKSDNLLDPSSLAPIIYLQNARFILHRHNISPYCPMDLRSSALDHCLSIAQDTARVLSRCMHTPPATPAYAGAHNEWQTLLASSATTMLCTHIWRCLMILIFREDFAAALVCVQACKTIGDSHVTTGPCGRYVAFFLNRLLDRLRRNDTGPIDRDEEMVAYVSGDMQSTTSGSWIWQGSETGSQLESMPSQGSTPYSSSMPEATQRISSDSDWEGWEWIDRTIQYLATELHQRNYERRDIPPIVVPQSSDFQKVKEESISTTSSSPSRSSAPSSRMTIANII</sequence>
<feature type="region of interest" description="Disordered" evidence="6">
    <location>
        <begin position="732"/>
        <end position="755"/>
    </location>
</feature>
<dbReference type="AlphaFoldDB" id="A0A225BAI4"/>
<feature type="region of interest" description="Disordered" evidence="6">
    <location>
        <begin position="1"/>
        <end position="135"/>
    </location>
</feature>
<keyword evidence="1" id="KW-0479">Metal-binding</keyword>
<evidence type="ECO:0000313" key="8">
    <source>
        <dbReference type="EMBL" id="OKL64396.1"/>
    </source>
</evidence>
<accession>A0A225BAI4</accession>
<evidence type="ECO:0000256" key="2">
    <source>
        <dbReference type="ARBA" id="ARBA00023015"/>
    </source>
</evidence>
<reference evidence="8 9" key="1">
    <citation type="submission" date="2015-06" db="EMBL/GenBank/DDBJ databases">
        <title>Talaromyces atroroseus IBT 11181 draft genome.</title>
        <authorList>
            <person name="Rasmussen K.B."/>
            <person name="Rasmussen S."/>
            <person name="Petersen B."/>
            <person name="Sicheritz-Ponten T."/>
            <person name="Mortensen U.H."/>
            <person name="Thrane U."/>
        </authorList>
    </citation>
    <scope>NUCLEOTIDE SEQUENCE [LARGE SCALE GENOMIC DNA]</scope>
    <source>
        <strain evidence="8 9">IBT 11181</strain>
    </source>
</reference>
<organism evidence="8 9">
    <name type="scientific">Talaromyces atroroseus</name>
    <dbReference type="NCBI Taxonomy" id="1441469"/>
    <lineage>
        <taxon>Eukaryota</taxon>
        <taxon>Fungi</taxon>
        <taxon>Dikarya</taxon>
        <taxon>Ascomycota</taxon>
        <taxon>Pezizomycotina</taxon>
        <taxon>Eurotiomycetes</taxon>
        <taxon>Eurotiomycetidae</taxon>
        <taxon>Eurotiales</taxon>
        <taxon>Trichocomaceae</taxon>
        <taxon>Talaromyces</taxon>
        <taxon>Talaromyces sect. Trachyspermi</taxon>
    </lineage>
</organism>
<feature type="region of interest" description="Disordered" evidence="6">
    <location>
        <begin position="797"/>
        <end position="833"/>
    </location>
</feature>
<dbReference type="EMBL" id="LFMY01000001">
    <property type="protein sequence ID" value="OKL64396.1"/>
    <property type="molecule type" value="Genomic_DNA"/>
</dbReference>
<dbReference type="STRING" id="1441469.A0A225BAI4"/>
<evidence type="ECO:0000256" key="1">
    <source>
        <dbReference type="ARBA" id="ARBA00022723"/>
    </source>
</evidence>
<keyword evidence="3" id="KW-0238">DNA-binding</keyword>
<dbReference type="InterPro" id="IPR007219">
    <property type="entry name" value="XnlR_reg_dom"/>
</dbReference>
<evidence type="ECO:0000256" key="3">
    <source>
        <dbReference type="ARBA" id="ARBA00023125"/>
    </source>
</evidence>
<dbReference type="PROSITE" id="PS00463">
    <property type="entry name" value="ZN2_CY6_FUNGAL_1"/>
    <property type="match status" value="1"/>
</dbReference>
<name>A0A225BAI4_TALAT</name>
<keyword evidence="4" id="KW-0804">Transcription</keyword>
<feature type="compositionally biased region" description="Low complexity" evidence="6">
    <location>
        <begin position="810"/>
        <end position="826"/>
    </location>
</feature>
<evidence type="ECO:0000256" key="6">
    <source>
        <dbReference type="SAM" id="MobiDB-lite"/>
    </source>
</evidence>
<dbReference type="GO" id="GO:0008270">
    <property type="term" value="F:zinc ion binding"/>
    <property type="evidence" value="ECO:0007669"/>
    <property type="project" value="InterPro"/>
</dbReference>
<keyword evidence="9" id="KW-1185">Reference proteome</keyword>
<dbReference type="InterPro" id="IPR050987">
    <property type="entry name" value="AtrR-like"/>
</dbReference>
<gene>
    <name evidence="8" type="ORF">UA08_01125</name>
</gene>
<dbReference type="GO" id="GO:0006351">
    <property type="term" value="P:DNA-templated transcription"/>
    <property type="evidence" value="ECO:0007669"/>
    <property type="project" value="InterPro"/>
</dbReference>
<dbReference type="SMART" id="SM00906">
    <property type="entry name" value="Fungal_trans"/>
    <property type="match status" value="1"/>
</dbReference>
<dbReference type="SMART" id="SM00066">
    <property type="entry name" value="GAL4"/>
    <property type="match status" value="1"/>
</dbReference>
<dbReference type="CDD" id="cd00067">
    <property type="entry name" value="GAL4"/>
    <property type="match status" value="1"/>
</dbReference>
<proteinExistence type="predicted"/>
<dbReference type="CDD" id="cd12148">
    <property type="entry name" value="fungal_TF_MHR"/>
    <property type="match status" value="1"/>
</dbReference>
<feature type="compositionally biased region" description="Polar residues" evidence="6">
    <location>
        <begin position="11"/>
        <end position="24"/>
    </location>
</feature>
<dbReference type="GeneID" id="31000880"/>
<dbReference type="InterPro" id="IPR001138">
    <property type="entry name" value="Zn2Cys6_DnaBD"/>
</dbReference>
<dbReference type="GO" id="GO:0000981">
    <property type="term" value="F:DNA-binding transcription factor activity, RNA polymerase II-specific"/>
    <property type="evidence" value="ECO:0007669"/>
    <property type="project" value="InterPro"/>
</dbReference>
<dbReference type="Gene3D" id="4.10.240.10">
    <property type="entry name" value="Zn(2)-C6 fungal-type DNA-binding domain"/>
    <property type="match status" value="1"/>
</dbReference>
<dbReference type="Proteomes" id="UP000214365">
    <property type="component" value="Unassembled WGS sequence"/>
</dbReference>
<dbReference type="PROSITE" id="PS50048">
    <property type="entry name" value="ZN2_CY6_FUNGAL_2"/>
    <property type="match status" value="1"/>
</dbReference>
<dbReference type="GO" id="GO:0003677">
    <property type="term" value="F:DNA binding"/>
    <property type="evidence" value="ECO:0007669"/>
    <property type="project" value="UniProtKB-KW"/>
</dbReference>
<dbReference type="RefSeq" id="XP_020124517.1">
    <property type="nucleotide sequence ID" value="XM_020259878.1"/>
</dbReference>
<feature type="domain" description="Zn(2)-C6 fungal-type" evidence="7">
    <location>
        <begin position="137"/>
        <end position="168"/>
    </location>
</feature>
<dbReference type="OrthoDB" id="2110361at2759"/>
<feature type="compositionally biased region" description="Low complexity" evidence="6">
    <location>
        <begin position="43"/>
        <end position="56"/>
    </location>
</feature>